<feature type="compositionally biased region" description="Basic and acidic residues" evidence="3">
    <location>
        <begin position="221"/>
        <end position="233"/>
    </location>
</feature>
<dbReference type="GO" id="GO:0003841">
    <property type="term" value="F:1-acylglycerol-3-phosphate O-acyltransferase activity"/>
    <property type="evidence" value="ECO:0007669"/>
    <property type="project" value="TreeGrafter"/>
</dbReference>
<name>J0MYE9_9ACTO</name>
<keyword evidence="2 5" id="KW-0012">Acyltransferase</keyword>
<sequence>MTPFYRFASRGAIIPFLKLVSRQHVSGTENIPREGGFIAVCNHLSDLDSLTAMRCLVDEDVPVYSLAKSTIFDVPILGHVFKAGGQIPVYRGTKEAGNSLVEAERRLLAGDVIMIFPEGTLSRDPLLWPMVGKTGAARLAMRTGARLLPMGQWGAQDILDSYGGGFHPLPRKDVRVVIGETFTLDSFGTDIEDRAAVRAATAEIMRRITVLVEEIRGEKAPRPYDMHYDGDFGKKHRGVRKPDPAPDEQPGAVPVDRTGDEPESGEAGPGAQSGTEPGGPGVDDAESGHESGSGERP</sequence>
<dbReference type="CDD" id="cd07989">
    <property type="entry name" value="LPLAT_AGPAT-like"/>
    <property type="match status" value="1"/>
</dbReference>
<dbReference type="SMART" id="SM00563">
    <property type="entry name" value="PlsC"/>
    <property type="match status" value="1"/>
</dbReference>
<accession>J0MYE9</accession>
<feature type="domain" description="Phospholipid/glycerol acyltransferase" evidence="4">
    <location>
        <begin position="37"/>
        <end position="155"/>
    </location>
</feature>
<dbReference type="GO" id="GO:0005886">
    <property type="term" value="C:plasma membrane"/>
    <property type="evidence" value="ECO:0007669"/>
    <property type="project" value="TreeGrafter"/>
</dbReference>
<dbReference type="RefSeq" id="WP_008732684.1">
    <property type="nucleotide sequence ID" value="NZ_AKFT01000177.1"/>
</dbReference>
<dbReference type="EMBL" id="AKFT01000177">
    <property type="protein sequence ID" value="EJF39454.1"/>
    <property type="molecule type" value="Genomic_DNA"/>
</dbReference>
<evidence type="ECO:0000313" key="5">
    <source>
        <dbReference type="EMBL" id="EJF39454.1"/>
    </source>
</evidence>
<dbReference type="InterPro" id="IPR002123">
    <property type="entry name" value="Plipid/glycerol_acylTrfase"/>
</dbReference>
<reference evidence="5 6" key="1">
    <citation type="submission" date="2012-05" db="EMBL/GenBank/DDBJ databases">
        <authorList>
            <person name="Harkins D.M."/>
            <person name="Madupu R."/>
            <person name="Durkin A.S."/>
            <person name="Torralba M."/>
            <person name="Methe B."/>
            <person name="Sutton G.G."/>
            <person name="Nelson K.E."/>
        </authorList>
    </citation>
    <scope>NUCLEOTIDE SEQUENCE [LARGE SCALE GENOMIC DNA]</scope>
    <source>
        <strain evidence="5 6">F0489</strain>
    </source>
</reference>
<dbReference type="GO" id="GO:0006654">
    <property type="term" value="P:phosphatidic acid biosynthetic process"/>
    <property type="evidence" value="ECO:0007669"/>
    <property type="project" value="TreeGrafter"/>
</dbReference>
<protein>
    <submittedName>
        <fullName evidence="5">Acyltransferase</fullName>
    </submittedName>
</protein>
<evidence type="ECO:0000313" key="6">
    <source>
        <dbReference type="Proteomes" id="UP000002941"/>
    </source>
</evidence>
<evidence type="ECO:0000259" key="4">
    <source>
        <dbReference type="SMART" id="SM00563"/>
    </source>
</evidence>
<keyword evidence="1 5" id="KW-0808">Transferase</keyword>
<organism evidence="5 6">
    <name type="scientific">Actinomyces massiliensis F0489</name>
    <dbReference type="NCBI Taxonomy" id="1125718"/>
    <lineage>
        <taxon>Bacteria</taxon>
        <taxon>Bacillati</taxon>
        <taxon>Actinomycetota</taxon>
        <taxon>Actinomycetes</taxon>
        <taxon>Actinomycetales</taxon>
        <taxon>Actinomycetaceae</taxon>
        <taxon>Actinomyces</taxon>
    </lineage>
</organism>
<dbReference type="PATRIC" id="fig|1125718.3.peg.2245"/>
<proteinExistence type="predicted"/>
<evidence type="ECO:0000256" key="3">
    <source>
        <dbReference type="SAM" id="MobiDB-lite"/>
    </source>
</evidence>
<dbReference type="OrthoDB" id="9806008at2"/>
<dbReference type="Pfam" id="PF01553">
    <property type="entry name" value="Acyltransferase"/>
    <property type="match status" value="1"/>
</dbReference>
<dbReference type="SUPFAM" id="SSF69593">
    <property type="entry name" value="Glycerol-3-phosphate (1)-acyltransferase"/>
    <property type="match status" value="1"/>
</dbReference>
<dbReference type="PANTHER" id="PTHR10434:SF55">
    <property type="entry name" value="POSSIBLE ACYLTRANSFERASE"/>
    <property type="match status" value="1"/>
</dbReference>
<dbReference type="Proteomes" id="UP000002941">
    <property type="component" value="Unassembled WGS sequence"/>
</dbReference>
<feature type="compositionally biased region" description="Basic and acidic residues" evidence="3">
    <location>
        <begin position="286"/>
        <end position="297"/>
    </location>
</feature>
<dbReference type="PANTHER" id="PTHR10434">
    <property type="entry name" value="1-ACYL-SN-GLYCEROL-3-PHOSPHATE ACYLTRANSFERASE"/>
    <property type="match status" value="1"/>
</dbReference>
<gene>
    <name evidence="5" type="ORF">HMPREF1318_0076</name>
</gene>
<dbReference type="eggNOG" id="COG0204">
    <property type="taxonomic scope" value="Bacteria"/>
</dbReference>
<dbReference type="AlphaFoldDB" id="J0MYE9"/>
<evidence type="ECO:0000256" key="1">
    <source>
        <dbReference type="ARBA" id="ARBA00022679"/>
    </source>
</evidence>
<feature type="region of interest" description="Disordered" evidence="3">
    <location>
        <begin position="221"/>
        <end position="297"/>
    </location>
</feature>
<comment type="caution">
    <text evidence="5">The sequence shown here is derived from an EMBL/GenBank/DDBJ whole genome shotgun (WGS) entry which is preliminary data.</text>
</comment>
<keyword evidence="6" id="KW-1185">Reference proteome</keyword>
<evidence type="ECO:0000256" key="2">
    <source>
        <dbReference type="ARBA" id="ARBA00023315"/>
    </source>
</evidence>